<feature type="transmembrane region" description="Helical" evidence="1">
    <location>
        <begin position="265"/>
        <end position="284"/>
    </location>
</feature>
<keyword evidence="1" id="KW-1133">Transmembrane helix</keyword>
<gene>
    <name evidence="2" type="ORF">SAMN02745135_00815</name>
</gene>
<reference evidence="3" key="1">
    <citation type="submission" date="2016-11" db="EMBL/GenBank/DDBJ databases">
        <authorList>
            <person name="Varghese N."/>
            <person name="Submissions S."/>
        </authorList>
    </citation>
    <scope>NUCLEOTIDE SEQUENCE [LARGE SCALE GENOMIC DNA]</scope>
    <source>
        <strain evidence="3">DSM 13643</strain>
    </source>
</reference>
<name>A0A1M5T0J7_9FIRM</name>
<keyword evidence="1" id="KW-0812">Transmembrane</keyword>
<dbReference type="CDD" id="cd04186">
    <property type="entry name" value="GT_2_like_c"/>
    <property type="match status" value="1"/>
</dbReference>
<evidence type="ECO:0000313" key="2">
    <source>
        <dbReference type="EMBL" id="SHH44130.1"/>
    </source>
</evidence>
<sequence length="292" mass="34250">MDLSIIIVNYNTRELTRQTLQSIYKYNHNLDFEVIVVDNNSSDDSINMIKDEFPQVILIQNKENLGFSKANNIGINKSKGKYILLLNSDTIIQRDTLEIMVDFMETNKEVGAAGCKVVLPDGNLDKACKRSFPTPRNAFYNALKLDKLFPHNKKFGEYNLTYLNEDEMHEVDSLVGAFMMVRREVIEEVGLLDENFFMYGEDIDWCYRIKKSGWKIVYYPKTKIIHYKGGSSKKKNPKIIYEFYRAMYLFFEKHYKNKYSKLTKYIVYLGIWTKMVLSLITNLFKSKKIPNS</sequence>
<dbReference type="AlphaFoldDB" id="A0A1M5T0J7"/>
<dbReference type="EMBL" id="FQXO01000016">
    <property type="protein sequence ID" value="SHH44130.1"/>
    <property type="molecule type" value="Genomic_DNA"/>
</dbReference>
<dbReference type="Pfam" id="PF13641">
    <property type="entry name" value="Glyco_tranf_2_3"/>
    <property type="match status" value="1"/>
</dbReference>
<dbReference type="OrthoDB" id="9813495at2"/>
<dbReference type="PANTHER" id="PTHR43179:SF7">
    <property type="entry name" value="RHAMNOSYLTRANSFERASE WBBL"/>
    <property type="match status" value="1"/>
</dbReference>
<dbReference type="Gene3D" id="3.90.550.10">
    <property type="entry name" value="Spore Coat Polysaccharide Biosynthesis Protein SpsA, Chain A"/>
    <property type="match status" value="1"/>
</dbReference>
<keyword evidence="1" id="KW-0472">Membrane</keyword>
<dbReference type="PANTHER" id="PTHR43179">
    <property type="entry name" value="RHAMNOSYLTRANSFERASE WBBL"/>
    <property type="match status" value="1"/>
</dbReference>
<evidence type="ECO:0008006" key="4">
    <source>
        <dbReference type="Google" id="ProtNLM"/>
    </source>
</evidence>
<proteinExistence type="predicted"/>
<dbReference type="InterPro" id="IPR029044">
    <property type="entry name" value="Nucleotide-diphossugar_trans"/>
</dbReference>
<dbReference type="Proteomes" id="UP000183967">
    <property type="component" value="Unassembled WGS sequence"/>
</dbReference>
<dbReference type="SUPFAM" id="SSF53448">
    <property type="entry name" value="Nucleotide-diphospho-sugar transferases"/>
    <property type="match status" value="1"/>
</dbReference>
<dbReference type="RefSeq" id="WP_073195691.1">
    <property type="nucleotide sequence ID" value="NZ_FQXO01000016.1"/>
</dbReference>
<evidence type="ECO:0000256" key="1">
    <source>
        <dbReference type="SAM" id="Phobius"/>
    </source>
</evidence>
<evidence type="ECO:0000313" key="3">
    <source>
        <dbReference type="Proteomes" id="UP000183967"/>
    </source>
</evidence>
<accession>A0A1M5T0J7</accession>
<protein>
    <recommendedName>
        <fullName evidence="4">Glycosyltransferase 2-like domain-containing protein</fullName>
    </recommendedName>
</protein>
<keyword evidence="3" id="KW-1185">Reference proteome</keyword>
<organism evidence="2 3">
    <name type="scientific">Caloranaerobacter azorensis DSM 13643</name>
    <dbReference type="NCBI Taxonomy" id="1121264"/>
    <lineage>
        <taxon>Bacteria</taxon>
        <taxon>Bacillati</taxon>
        <taxon>Bacillota</taxon>
        <taxon>Tissierellia</taxon>
        <taxon>Tissierellales</taxon>
        <taxon>Thermohalobacteraceae</taxon>
        <taxon>Caloranaerobacter</taxon>
    </lineage>
</organism>